<comment type="caution">
    <text evidence="1">The sequence shown here is derived from an EMBL/GenBank/DDBJ whole genome shotgun (WGS) entry which is preliminary data.</text>
</comment>
<dbReference type="RefSeq" id="WP_331835284.1">
    <property type="nucleotide sequence ID" value="NZ_JARXNH020000057.1"/>
</dbReference>
<name>A0ABU8Z9Q5_9ENTR</name>
<organism evidence="1 2">
    <name type="scientific">Raoultella scottii</name>
    <dbReference type="NCBI Taxonomy" id="3040937"/>
    <lineage>
        <taxon>Bacteria</taxon>
        <taxon>Pseudomonadati</taxon>
        <taxon>Pseudomonadota</taxon>
        <taxon>Gammaproteobacteria</taxon>
        <taxon>Enterobacterales</taxon>
        <taxon>Enterobacteriaceae</taxon>
        <taxon>Klebsiella/Raoultella group</taxon>
        <taxon>Raoultella</taxon>
    </lineage>
</organism>
<sequence>MKFDSCRKAGNTICIDDTLSGISSATGYEIPGIQSGFDITGQYQQMGKRGSGADAAMWATGWGAGKYVVPAIGKYLTEVGILSQKDVPAYIRSTQVGLGKREKSMSIRIRCEIIHFHLSQKRG</sequence>
<dbReference type="EMBL" id="JARXNH020000057">
    <property type="protein sequence ID" value="MEK0250021.1"/>
    <property type="molecule type" value="Genomic_DNA"/>
</dbReference>
<evidence type="ECO:0000313" key="2">
    <source>
        <dbReference type="Proteomes" id="UP001334005"/>
    </source>
</evidence>
<evidence type="ECO:0000313" key="1">
    <source>
        <dbReference type="EMBL" id="MEK0250021.1"/>
    </source>
</evidence>
<gene>
    <name evidence="1" type="ORF">QFI66_018185</name>
</gene>
<dbReference type="Proteomes" id="UP001334005">
    <property type="component" value="Unassembled WGS sequence"/>
</dbReference>
<accession>A0ABU8Z9Q5</accession>
<reference evidence="1 2" key="1">
    <citation type="submission" date="2024-03" db="EMBL/GenBank/DDBJ databases">
        <title>Two novel Raoultella species associated with bleeding cankers of broadleaf hosts, Raoultella scottia sp. nov. and Raoultella lignicola sp. nov.</title>
        <authorList>
            <person name="Brady C.L."/>
        </authorList>
    </citation>
    <scope>NUCLEOTIDE SEQUENCE [LARGE SCALE GENOMIC DNA]</scope>
    <source>
        <strain evidence="1 2">BAC 10a-01-01</strain>
    </source>
</reference>
<keyword evidence="2" id="KW-1185">Reference proteome</keyword>
<proteinExistence type="predicted"/>
<protein>
    <submittedName>
        <fullName evidence="1">Uncharacterized protein</fullName>
    </submittedName>
</protein>